<name>A0AAV7DX13_ARIFI</name>
<gene>
    <name evidence="1" type="ORF">H6P81_020296</name>
</gene>
<comment type="caution">
    <text evidence="1">The sequence shown here is derived from an EMBL/GenBank/DDBJ whole genome shotgun (WGS) entry which is preliminary data.</text>
</comment>
<sequence length="140" mass="15698">MGATLKRWRAFWLLAFSLLREVSFLPLSCLLPWLPRFEFESNQPRRLFETRGVRATMNGRDWCSALLEKLTSLLSAFTDSKIQPSGFLPDSGFQSLNPYKASQVVSKGMTHPSYFGVSCLCPLMSGQGQGLTQLDSANRT</sequence>
<dbReference type="AlphaFoldDB" id="A0AAV7DX13"/>
<proteinExistence type="predicted"/>
<organism evidence="1 2">
    <name type="scientific">Aristolochia fimbriata</name>
    <name type="common">White veined hardy Dutchman's pipe vine</name>
    <dbReference type="NCBI Taxonomy" id="158543"/>
    <lineage>
        <taxon>Eukaryota</taxon>
        <taxon>Viridiplantae</taxon>
        <taxon>Streptophyta</taxon>
        <taxon>Embryophyta</taxon>
        <taxon>Tracheophyta</taxon>
        <taxon>Spermatophyta</taxon>
        <taxon>Magnoliopsida</taxon>
        <taxon>Magnoliidae</taxon>
        <taxon>Piperales</taxon>
        <taxon>Aristolochiaceae</taxon>
        <taxon>Aristolochia</taxon>
    </lineage>
</organism>
<protein>
    <submittedName>
        <fullName evidence="1">Uncharacterized protein</fullName>
    </submittedName>
</protein>
<accession>A0AAV7DX13</accession>
<keyword evidence="2" id="KW-1185">Reference proteome</keyword>
<evidence type="ECO:0000313" key="1">
    <source>
        <dbReference type="EMBL" id="KAG9440131.1"/>
    </source>
</evidence>
<reference evidence="1 2" key="1">
    <citation type="submission" date="2021-07" db="EMBL/GenBank/DDBJ databases">
        <title>The Aristolochia fimbriata genome: insights into angiosperm evolution, floral development and chemical biosynthesis.</title>
        <authorList>
            <person name="Jiao Y."/>
        </authorList>
    </citation>
    <scope>NUCLEOTIDE SEQUENCE [LARGE SCALE GENOMIC DNA]</scope>
    <source>
        <strain evidence="1">IBCAS-2021</strain>
        <tissue evidence="1">Leaf</tissue>
    </source>
</reference>
<dbReference type="EMBL" id="JAINDJ010000008">
    <property type="protein sequence ID" value="KAG9440131.1"/>
    <property type="molecule type" value="Genomic_DNA"/>
</dbReference>
<dbReference type="Proteomes" id="UP000825729">
    <property type="component" value="Unassembled WGS sequence"/>
</dbReference>
<evidence type="ECO:0000313" key="2">
    <source>
        <dbReference type="Proteomes" id="UP000825729"/>
    </source>
</evidence>